<protein>
    <recommendedName>
        <fullName evidence="4">50S ribosomal protein L9, chloroplastic</fullName>
    </recommendedName>
</protein>
<dbReference type="EMBL" id="JANBUL010000198">
    <property type="protein sequence ID" value="KAJ2779013.1"/>
    <property type="molecule type" value="Genomic_DNA"/>
</dbReference>
<evidence type="ECO:0000256" key="4">
    <source>
        <dbReference type="ARBA" id="ARBA00035427"/>
    </source>
</evidence>
<feature type="domain" description="Large ribosomal subunit protein bL9 C-terminal" evidence="6">
    <location>
        <begin position="139"/>
        <end position="201"/>
    </location>
</feature>
<organism evidence="7 8">
    <name type="scientific">Coemansia javaensis</name>
    <dbReference type="NCBI Taxonomy" id="2761396"/>
    <lineage>
        <taxon>Eukaryota</taxon>
        <taxon>Fungi</taxon>
        <taxon>Fungi incertae sedis</taxon>
        <taxon>Zoopagomycota</taxon>
        <taxon>Kickxellomycotina</taxon>
        <taxon>Kickxellomycetes</taxon>
        <taxon>Kickxellales</taxon>
        <taxon>Kickxellaceae</taxon>
        <taxon>Coemansia</taxon>
    </lineage>
</organism>
<dbReference type="GO" id="GO:0006412">
    <property type="term" value="P:translation"/>
    <property type="evidence" value="ECO:0007669"/>
    <property type="project" value="InterPro"/>
</dbReference>
<dbReference type="Pfam" id="PF03948">
    <property type="entry name" value="Ribosomal_L9_C"/>
    <property type="match status" value="1"/>
</dbReference>
<dbReference type="InterPro" id="IPR020070">
    <property type="entry name" value="Ribosomal_bL9_N"/>
</dbReference>
<dbReference type="GO" id="GO:0003735">
    <property type="term" value="F:structural constituent of ribosome"/>
    <property type="evidence" value="ECO:0007669"/>
    <property type="project" value="InterPro"/>
</dbReference>
<comment type="caution">
    <text evidence="7">The sequence shown here is derived from an EMBL/GenBank/DDBJ whole genome shotgun (WGS) entry which is preliminary data.</text>
</comment>
<name>A0A9W8LG19_9FUNG</name>
<dbReference type="Gene3D" id="3.10.430.100">
    <property type="entry name" value="Ribosomal protein L9, C-terminal domain"/>
    <property type="match status" value="1"/>
</dbReference>
<keyword evidence="3" id="KW-0687">Ribonucleoprotein</keyword>
<keyword evidence="2" id="KW-0689">Ribosomal protein</keyword>
<dbReference type="Proteomes" id="UP001140217">
    <property type="component" value="Unassembled WGS sequence"/>
</dbReference>
<evidence type="ECO:0000259" key="6">
    <source>
        <dbReference type="Pfam" id="PF03948"/>
    </source>
</evidence>
<comment type="similarity">
    <text evidence="1">Belongs to the bacterial ribosomal protein bL9 family.</text>
</comment>
<dbReference type="InterPro" id="IPR036935">
    <property type="entry name" value="Ribosomal_bL9_N_sf"/>
</dbReference>
<gene>
    <name evidence="7" type="ORF">H4R18_004248</name>
</gene>
<keyword evidence="8" id="KW-1185">Reference proteome</keyword>
<dbReference type="InterPro" id="IPR036791">
    <property type="entry name" value="Ribosomal_bL9_C_sf"/>
</dbReference>
<evidence type="ECO:0000313" key="7">
    <source>
        <dbReference type="EMBL" id="KAJ2779013.1"/>
    </source>
</evidence>
<dbReference type="AlphaFoldDB" id="A0A9W8LG19"/>
<evidence type="ECO:0000259" key="5">
    <source>
        <dbReference type="Pfam" id="PF01281"/>
    </source>
</evidence>
<dbReference type="Pfam" id="PF01281">
    <property type="entry name" value="Ribosomal_L9_N"/>
    <property type="match status" value="1"/>
</dbReference>
<dbReference type="Gene3D" id="3.40.5.10">
    <property type="entry name" value="Ribosomal protein L9, N-terminal domain"/>
    <property type="match status" value="1"/>
</dbReference>
<dbReference type="InterPro" id="IPR020069">
    <property type="entry name" value="Ribosomal_bL9_C"/>
</dbReference>
<dbReference type="InterPro" id="IPR000244">
    <property type="entry name" value="Ribosomal_bL9"/>
</dbReference>
<proteinExistence type="inferred from homology"/>
<dbReference type="SUPFAM" id="SSF55653">
    <property type="entry name" value="Ribosomal protein L9 C-domain"/>
    <property type="match status" value="1"/>
</dbReference>
<evidence type="ECO:0000256" key="3">
    <source>
        <dbReference type="ARBA" id="ARBA00023274"/>
    </source>
</evidence>
<dbReference type="OrthoDB" id="5555409at2759"/>
<accession>A0A9W8LG19</accession>
<evidence type="ECO:0000256" key="2">
    <source>
        <dbReference type="ARBA" id="ARBA00022980"/>
    </source>
</evidence>
<evidence type="ECO:0000256" key="1">
    <source>
        <dbReference type="ARBA" id="ARBA00010605"/>
    </source>
</evidence>
<reference evidence="7" key="1">
    <citation type="submission" date="2022-07" db="EMBL/GenBank/DDBJ databases">
        <title>Phylogenomic reconstructions and comparative analyses of Kickxellomycotina fungi.</title>
        <authorList>
            <person name="Reynolds N.K."/>
            <person name="Stajich J.E."/>
            <person name="Barry K."/>
            <person name="Grigoriev I.V."/>
            <person name="Crous P."/>
            <person name="Smith M.E."/>
        </authorList>
    </citation>
    <scope>NUCLEOTIDE SEQUENCE</scope>
    <source>
        <strain evidence="7">NBRC 105414</strain>
    </source>
</reference>
<dbReference type="GO" id="GO:0005840">
    <property type="term" value="C:ribosome"/>
    <property type="evidence" value="ECO:0007669"/>
    <property type="project" value="UniProtKB-KW"/>
</dbReference>
<dbReference type="PANTHER" id="PTHR21368">
    <property type="entry name" value="50S RIBOSOMAL PROTEIN L9"/>
    <property type="match status" value="1"/>
</dbReference>
<dbReference type="GO" id="GO:1990904">
    <property type="term" value="C:ribonucleoprotein complex"/>
    <property type="evidence" value="ECO:0007669"/>
    <property type="project" value="UniProtKB-KW"/>
</dbReference>
<sequence>MSFFARSVPRARRCGLPVAQRGLKRSSRIRVTLLADVPRVGAAGAEVLVDRAHMRHELFPKRQAEYVIAYRGPLDRTRREAEAAAEAETASRAQADAQQRTHSLALRNQEALGRIVALEPLVFERKVVPSEHSAGAPGGAQAIYGSLTRADVARELAEKHGISVDKEALGMAEDKIKSTGDYVCTVKLMYAGQAALRVRVVPAADEA</sequence>
<evidence type="ECO:0000313" key="8">
    <source>
        <dbReference type="Proteomes" id="UP001140217"/>
    </source>
</evidence>
<feature type="domain" description="Ribosomal protein L9" evidence="5">
    <location>
        <begin position="30"/>
        <end position="67"/>
    </location>
</feature>